<dbReference type="GO" id="GO:0009654">
    <property type="term" value="C:photosystem II oxygen evolving complex"/>
    <property type="evidence" value="ECO:0007669"/>
    <property type="project" value="InterPro"/>
</dbReference>
<dbReference type="GO" id="GO:0005509">
    <property type="term" value="F:calcium ion binding"/>
    <property type="evidence" value="ECO:0007669"/>
    <property type="project" value="InterPro"/>
</dbReference>
<dbReference type="PANTHER" id="PTHR31407">
    <property type="match status" value="1"/>
</dbReference>
<dbReference type="GO" id="GO:0019898">
    <property type="term" value="C:extrinsic component of membrane"/>
    <property type="evidence" value="ECO:0007669"/>
    <property type="project" value="InterPro"/>
</dbReference>
<dbReference type="Proteomes" id="UP000316621">
    <property type="component" value="Chromosome 6"/>
</dbReference>
<reference evidence="2 3" key="1">
    <citation type="journal article" date="2018" name="Science">
        <title>The opium poppy genome and morphinan production.</title>
        <authorList>
            <person name="Guo L."/>
            <person name="Winzer T."/>
            <person name="Yang X."/>
            <person name="Li Y."/>
            <person name="Ning Z."/>
            <person name="He Z."/>
            <person name="Teodor R."/>
            <person name="Lu Y."/>
            <person name="Bowser T.A."/>
            <person name="Graham I.A."/>
            <person name="Ye K."/>
        </authorList>
    </citation>
    <scope>NUCLEOTIDE SEQUENCE [LARGE SCALE GENOMIC DNA]</scope>
    <source>
        <strain evidence="3">cv. HN1</strain>
        <tissue evidence="2">Leaves</tissue>
    </source>
</reference>
<protein>
    <recommendedName>
        <fullName evidence="1">PsbP C-terminal domain-containing protein</fullName>
    </recommendedName>
</protein>
<name>A0A4Y7K697_PAPSO</name>
<evidence type="ECO:0000313" key="3">
    <source>
        <dbReference type="Proteomes" id="UP000316621"/>
    </source>
</evidence>
<dbReference type="Gene3D" id="3.40.1000.10">
    <property type="entry name" value="Mog1/PsbP, alpha/beta/alpha sandwich"/>
    <property type="match status" value="1"/>
</dbReference>
<feature type="domain" description="PsbP C-terminal" evidence="1">
    <location>
        <begin position="96"/>
        <end position="279"/>
    </location>
</feature>
<evidence type="ECO:0000259" key="1">
    <source>
        <dbReference type="Pfam" id="PF01789"/>
    </source>
</evidence>
<sequence>MASVSSSLCFQSLGRRTPPCNSIPYNNSKGMRNWRNQSIVQCSQRTTHNCSGNCIEEEEQSKNTKRREALIQIATFAAFSYSPFIGSAAAAEEKDNFRVYSDETNKYKIMVPEGDSEWLPYEEQSSKPIIGTATPRVDWQVGQGKNNGIRALTGFYPQVASESNVSVFITLLGADFTRMESFGKVEEFAETLVSGLDRSWQNPPGAAAKLVACKSSNGFYNIEYTLQKPGESCRHIFSKIGMANNGYYNRLFTVTGQFMEEETDKYSSNVQKTVSSFKFT</sequence>
<accession>A0A4Y7K697</accession>
<dbReference type="SUPFAM" id="SSF55724">
    <property type="entry name" value="Mog1p/PsbP-like"/>
    <property type="match status" value="1"/>
</dbReference>
<keyword evidence="3" id="KW-1185">Reference proteome</keyword>
<dbReference type="AlphaFoldDB" id="A0A4Y7K697"/>
<dbReference type="Gramene" id="RZC67439">
    <property type="protein sequence ID" value="RZC67439"/>
    <property type="gene ID" value="C5167_011123"/>
</dbReference>
<proteinExistence type="predicted"/>
<dbReference type="GO" id="GO:0015979">
    <property type="term" value="P:photosynthesis"/>
    <property type="evidence" value="ECO:0007669"/>
    <property type="project" value="InterPro"/>
</dbReference>
<dbReference type="EMBL" id="CM010720">
    <property type="protein sequence ID" value="RZC67439.1"/>
    <property type="molecule type" value="Genomic_DNA"/>
</dbReference>
<dbReference type="InterPro" id="IPR002683">
    <property type="entry name" value="PsbP_C"/>
</dbReference>
<dbReference type="PANTHER" id="PTHR31407:SF17">
    <property type="entry name" value="PSBP DOMAIN-CONTAINING PROTEIN 3, CHLOROPLASTIC"/>
    <property type="match status" value="1"/>
</dbReference>
<dbReference type="STRING" id="3469.A0A4Y7K697"/>
<gene>
    <name evidence="2" type="ORF">C5167_011123</name>
</gene>
<dbReference type="InterPro" id="IPR016123">
    <property type="entry name" value="Mog1/PsbP_a/b/a-sand"/>
</dbReference>
<dbReference type="Pfam" id="PF01789">
    <property type="entry name" value="PsbP"/>
    <property type="match status" value="1"/>
</dbReference>
<organism evidence="2 3">
    <name type="scientific">Papaver somniferum</name>
    <name type="common">Opium poppy</name>
    <dbReference type="NCBI Taxonomy" id="3469"/>
    <lineage>
        <taxon>Eukaryota</taxon>
        <taxon>Viridiplantae</taxon>
        <taxon>Streptophyta</taxon>
        <taxon>Embryophyta</taxon>
        <taxon>Tracheophyta</taxon>
        <taxon>Spermatophyta</taxon>
        <taxon>Magnoliopsida</taxon>
        <taxon>Ranunculales</taxon>
        <taxon>Papaveraceae</taxon>
        <taxon>Papaveroideae</taxon>
        <taxon>Papaver</taxon>
    </lineage>
</organism>
<evidence type="ECO:0000313" key="2">
    <source>
        <dbReference type="EMBL" id="RZC67439.1"/>
    </source>
</evidence>
<dbReference type="OMA" id="ILIPQDW"/>